<keyword evidence="4 7" id="KW-0812">Transmembrane</keyword>
<feature type="transmembrane region" description="Helical" evidence="7">
    <location>
        <begin position="112"/>
        <end position="131"/>
    </location>
</feature>
<dbReference type="eggNOG" id="KOG0254">
    <property type="taxonomic scope" value="Eukaryota"/>
</dbReference>
<dbReference type="EMBL" id="AAVQ01000001">
    <property type="protein sequence ID" value="EAZ63624.2"/>
    <property type="molecule type" value="Genomic_DNA"/>
</dbReference>
<evidence type="ECO:0000256" key="6">
    <source>
        <dbReference type="ARBA" id="ARBA00023136"/>
    </source>
</evidence>
<evidence type="ECO:0000259" key="8">
    <source>
        <dbReference type="PROSITE" id="PS50850"/>
    </source>
</evidence>
<feature type="transmembrane region" description="Helical" evidence="7">
    <location>
        <begin position="310"/>
        <end position="331"/>
    </location>
</feature>
<dbReference type="OMA" id="GNVFQPC"/>
<evidence type="ECO:0000256" key="5">
    <source>
        <dbReference type="ARBA" id="ARBA00022989"/>
    </source>
</evidence>
<feature type="transmembrane region" description="Helical" evidence="7">
    <location>
        <begin position="137"/>
        <end position="158"/>
    </location>
</feature>
<dbReference type="PANTHER" id="PTHR23501">
    <property type="entry name" value="MAJOR FACILITATOR SUPERFAMILY"/>
    <property type="match status" value="1"/>
</dbReference>
<comment type="caution">
    <text evidence="9">The sequence shown here is derived from an EMBL/GenBank/DDBJ whole genome shotgun (WGS) entry which is preliminary data.</text>
</comment>
<dbReference type="Proteomes" id="UP000002258">
    <property type="component" value="Chromosome 1"/>
</dbReference>
<gene>
    <name evidence="9" type="primary">SGE1.4</name>
    <name evidence="9" type="ORF">PICST_28802</name>
</gene>
<comment type="similarity">
    <text evidence="2">Belongs to the major facilitator superfamily.</text>
</comment>
<name>A3GH02_PICST</name>
<dbReference type="SUPFAM" id="SSF103473">
    <property type="entry name" value="MFS general substrate transporter"/>
    <property type="match status" value="1"/>
</dbReference>
<evidence type="ECO:0000256" key="1">
    <source>
        <dbReference type="ARBA" id="ARBA00004127"/>
    </source>
</evidence>
<evidence type="ECO:0000313" key="10">
    <source>
        <dbReference type="Proteomes" id="UP000002258"/>
    </source>
</evidence>
<dbReference type="HOGENOM" id="CLU_000960_22_0_1"/>
<keyword evidence="3" id="KW-0813">Transport</keyword>
<feature type="domain" description="Major facilitator superfamily (MFS) profile" evidence="8">
    <location>
        <begin position="47"/>
        <end position="540"/>
    </location>
</feature>
<dbReference type="FunFam" id="1.20.1720.10:FF:000013">
    <property type="entry name" value="Related to multidrug resistance proteins"/>
    <property type="match status" value="1"/>
</dbReference>
<keyword evidence="10" id="KW-1185">Reference proteome</keyword>
<feature type="transmembrane region" description="Helical" evidence="7">
    <location>
        <begin position="241"/>
        <end position="259"/>
    </location>
</feature>
<evidence type="ECO:0000256" key="4">
    <source>
        <dbReference type="ARBA" id="ARBA00022692"/>
    </source>
</evidence>
<dbReference type="GO" id="GO:0012505">
    <property type="term" value="C:endomembrane system"/>
    <property type="evidence" value="ECO:0007669"/>
    <property type="project" value="UniProtKB-SubCell"/>
</dbReference>
<organism evidence="9 10">
    <name type="scientific">Scheffersomyces stipitis (strain ATCC 58785 / CBS 6054 / NBRC 10063 / NRRL Y-11545)</name>
    <name type="common">Yeast</name>
    <name type="synonym">Pichia stipitis</name>
    <dbReference type="NCBI Taxonomy" id="322104"/>
    <lineage>
        <taxon>Eukaryota</taxon>
        <taxon>Fungi</taxon>
        <taxon>Dikarya</taxon>
        <taxon>Ascomycota</taxon>
        <taxon>Saccharomycotina</taxon>
        <taxon>Pichiomycetes</taxon>
        <taxon>Debaryomycetaceae</taxon>
        <taxon>Scheffersomyces</taxon>
    </lineage>
</organism>
<dbReference type="PROSITE" id="PS50850">
    <property type="entry name" value="MFS"/>
    <property type="match status" value="1"/>
</dbReference>
<dbReference type="InterPro" id="IPR011701">
    <property type="entry name" value="MFS"/>
</dbReference>
<feature type="transmembrane region" description="Helical" evidence="7">
    <location>
        <begin position="271"/>
        <end position="289"/>
    </location>
</feature>
<dbReference type="GO" id="GO:0005886">
    <property type="term" value="C:plasma membrane"/>
    <property type="evidence" value="ECO:0007669"/>
    <property type="project" value="TreeGrafter"/>
</dbReference>
<feature type="transmembrane region" description="Helical" evidence="7">
    <location>
        <begin position="343"/>
        <end position="362"/>
    </location>
</feature>
<evidence type="ECO:0000313" key="9">
    <source>
        <dbReference type="EMBL" id="EAZ63624.2"/>
    </source>
</evidence>
<protein>
    <submittedName>
        <fullName evidence="9">MFS efflux transporter</fullName>
    </submittedName>
</protein>
<feature type="transmembrane region" description="Helical" evidence="7">
    <location>
        <begin position="374"/>
        <end position="395"/>
    </location>
</feature>
<dbReference type="InterPro" id="IPR036259">
    <property type="entry name" value="MFS_trans_sf"/>
</dbReference>
<dbReference type="PANTHER" id="PTHR23501:SF78">
    <property type="entry name" value="MAJOR FACILITATOR SUPERFAMILY (MFS) PROFILE DOMAIN-CONTAINING PROTEIN-RELATED"/>
    <property type="match status" value="1"/>
</dbReference>
<dbReference type="Gene3D" id="1.20.1250.20">
    <property type="entry name" value="MFS general substrate transporter like domains"/>
    <property type="match status" value="1"/>
</dbReference>
<dbReference type="InParanoid" id="A3GH02"/>
<keyword evidence="5 7" id="KW-1133">Transmembrane helix</keyword>
<proteinExistence type="inferred from homology"/>
<feature type="transmembrane region" description="Helical" evidence="7">
    <location>
        <begin position="401"/>
        <end position="425"/>
    </location>
</feature>
<dbReference type="InterPro" id="IPR020846">
    <property type="entry name" value="MFS_dom"/>
</dbReference>
<dbReference type="OrthoDB" id="10021397at2759"/>
<feature type="transmembrane region" description="Helical" evidence="7">
    <location>
        <begin position="81"/>
        <end position="100"/>
    </location>
</feature>
<dbReference type="KEGG" id="pic:PICST_28802"/>
<evidence type="ECO:0000256" key="3">
    <source>
        <dbReference type="ARBA" id="ARBA00022448"/>
    </source>
</evidence>
<dbReference type="AlphaFoldDB" id="A3GH02"/>
<evidence type="ECO:0000256" key="7">
    <source>
        <dbReference type="SAM" id="Phobius"/>
    </source>
</evidence>
<reference evidence="9 10" key="1">
    <citation type="journal article" date="2007" name="Nat. Biotechnol.">
        <title>Genome sequence of the lignocellulose-bioconverting and xylose-fermenting yeast Pichia stipitis.</title>
        <authorList>
            <person name="Jeffries T.W."/>
            <person name="Grigoriev I.V."/>
            <person name="Grimwood J."/>
            <person name="Laplaza J.M."/>
            <person name="Aerts A."/>
            <person name="Salamov A."/>
            <person name="Schmutz J."/>
            <person name="Lindquist E."/>
            <person name="Dehal P."/>
            <person name="Shapiro H."/>
            <person name="Jin Y.S."/>
            <person name="Passoth V."/>
            <person name="Richardson P.M."/>
        </authorList>
    </citation>
    <scope>NUCLEOTIDE SEQUENCE [LARGE SCALE GENOMIC DNA]</scope>
    <source>
        <strain evidence="10">ATCC 58785 / CBS 6054 / NBRC 10063 / NRRL Y-11545</strain>
    </source>
</reference>
<dbReference type="Gene3D" id="1.20.1720.10">
    <property type="entry name" value="Multidrug resistance protein D"/>
    <property type="match status" value="1"/>
</dbReference>
<dbReference type="GO" id="GO:0046943">
    <property type="term" value="F:carboxylic acid transmembrane transporter activity"/>
    <property type="evidence" value="ECO:0007669"/>
    <property type="project" value="UniProtKB-ARBA"/>
</dbReference>
<feature type="transmembrane region" description="Helical" evidence="7">
    <location>
        <begin position="201"/>
        <end position="220"/>
    </location>
</feature>
<dbReference type="RefSeq" id="XP_001387647.2">
    <property type="nucleotide sequence ID" value="XM_001387610.1"/>
</dbReference>
<sequence length="565" mass="61674">MDPSNKKEKDQVHIVEKVKRPHRDSDLSDQLGDAHFNILPQRRIITILLILALANLVSFADQTGITVGLSAIASDLNSEKTINWAGTASLLANCVCQILFGRLSDIFGRKNVLMWCLAILIIGQVACSTARNGPEFYVFRALAGIGNGGVSSLGMVILSDIVSLKDRGKYQGILGASVGLGNIVGPFVMSAFVKHYSWRGFYYLFAPLGCLVNVAIYFTIDGNTKLDGVLSKKEKFKKIDYLGIIIASIALTCLLVAISGSGTSFPWDSKLTITLFCVGGIAFIVFFLVEWKIPELPMIPLRLFKSPSMCLLFASTFLFGATYFSLLYYLPYYFQIVRSKSEIQTSVFIVPLVAAQALMSIVGGQIITLTGHYFFVVCGGYALWLTGCGLLIIWNEHTSDGVLVVVMLIIGTGVGFSFQPSMVAIQANCKKAERAVAISTRNVLRSFGGAIGIASGSTMISNTLLNHLAQIQGQSDLTEATIDYLKDHIYSKINLAGVSASEITTISQLYISALRYYYYLIVTFMGICLVCSIFVKDRGLQCTDEHPVRTRKDLESSASSYTVNS</sequence>
<accession>A3GH02</accession>
<dbReference type="GeneID" id="4851551"/>
<dbReference type="Pfam" id="PF07690">
    <property type="entry name" value="MFS_1"/>
    <property type="match status" value="1"/>
</dbReference>
<feature type="transmembrane region" description="Helical" evidence="7">
    <location>
        <begin position="170"/>
        <end position="189"/>
    </location>
</feature>
<feature type="transmembrane region" description="Helical" evidence="7">
    <location>
        <begin position="516"/>
        <end position="535"/>
    </location>
</feature>
<evidence type="ECO:0000256" key="2">
    <source>
        <dbReference type="ARBA" id="ARBA00008335"/>
    </source>
</evidence>
<dbReference type="STRING" id="322104.A3GH02"/>
<keyword evidence="6 7" id="KW-0472">Membrane</keyword>
<feature type="transmembrane region" description="Helical" evidence="7">
    <location>
        <begin position="44"/>
        <end position="61"/>
    </location>
</feature>
<comment type="subcellular location">
    <subcellularLocation>
        <location evidence="1">Endomembrane system</location>
        <topology evidence="1">Multi-pass membrane protein</topology>
    </subcellularLocation>
</comment>